<keyword evidence="9" id="KW-0812">Transmembrane</keyword>
<feature type="domain" description="PB1" evidence="10">
    <location>
        <begin position="277"/>
        <end position="404"/>
    </location>
</feature>
<name>A0A4S4E313_CAMSN</name>
<dbReference type="Gene3D" id="3.10.20.90">
    <property type="entry name" value="Phosphatidylinositol 3-kinase Catalytic Subunit, Chain A, domain 1"/>
    <property type="match status" value="1"/>
</dbReference>
<dbReference type="STRING" id="542762.A0A4S4E313"/>
<comment type="caution">
    <text evidence="11">The sequence shown here is derived from an EMBL/GenBank/DDBJ whole genome shotgun (WGS) entry which is preliminary data.</text>
</comment>
<comment type="similarity">
    <text evidence="2 8">Belongs to the Aux/IAA family.</text>
</comment>
<evidence type="ECO:0000256" key="4">
    <source>
        <dbReference type="ARBA" id="ARBA00023015"/>
    </source>
</evidence>
<dbReference type="PANTHER" id="PTHR31734:SF2">
    <property type="entry name" value="AUXIN-RESPONSIVE PROTEIN IAA26"/>
    <property type="match status" value="1"/>
</dbReference>
<comment type="function">
    <text evidence="8">Aux/IAA proteins are short-lived transcriptional factors that function as repressors of early auxin response genes at low auxin concentrations.</text>
</comment>
<evidence type="ECO:0000256" key="9">
    <source>
        <dbReference type="SAM" id="Phobius"/>
    </source>
</evidence>
<dbReference type="EMBL" id="SDRB02007951">
    <property type="protein sequence ID" value="THG10281.1"/>
    <property type="molecule type" value="Genomic_DNA"/>
</dbReference>
<evidence type="ECO:0000256" key="8">
    <source>
        <dbReference type="RuleBase" id="RU004549"/>
    </source>
</evidence>
<dbReference type="InterPro" id="IPR053793">
    <property type="entry name" value="PB1-like"/>
</dbReference>
<dbReference type="PANTHER" id="PTHR31734">
    <property type="entry name" value="AUXIN-RESPONSIVE PROTEIN IAA17"/>
    <property type="match status" value="1"/>
</dbReference>
<keyword evidence="6 8" id="KW-0539">Nucleus</keyword>
<evidence type="ECO:0000256" key="3">
    <source>
        <dbReference type="ARBA" id="ARBA00022491"/>
    </source>
</evidence>
<evidence type="ECO:0000256" key="2">
    <source>
        <dbReference type="ARBA" id="ARBA00006728"/>
    </source>
</evidence>
<keyword evidence="9" id="KW-0472">Membrane</keyword>
<reference evidence="11 12" key="1">
    <citation type="journal article" date="2018" name="Proc. Natl. Acad. Sci. U.S.A.">
        <title>Draft genome sequence of Camellia sinensis var. sinensis provides insights into the evolution of the tea genome and tea quality.</title>
        <authorList>
            <person name="Wei C."/>
            <person name="Yang H."/>
            <person name="Wang S."/>
            <person name="Zhao J."/>
            <person name="Liu C."/>
            <person name="Gao L."/>
            <person name="Xia E."/>
            <person name="Lu Y."/>
            <person name="Tai Y."/>
            <person name="She G."/>
            <person name="Sun J."/>
            <person name="Cao H."/>
            <person name="Tong W."/>
            <person name="Gao Q."/>
            <person name="Li Y."/>
            <person name="Deng W."/>
            <person name="Jiang X."/>
            <person name="Wang W."/>
            <person name="Chen Q."/>
            <person name="Zhang S."/>
            <person name="Li H."/>
            <person name="Wu J."/>
            <person name="Wang P."/>
            <person name="Li P."/>
            <person name="Shi C."/>
            <person name="Zheng F."/>
            <person name="Jian J."/>
            <person name="Huang B."/>
            <person name="Shan D."/>
            <person name="Shi M."/>
            <person name="Fang C."/>
            <person name="Yue Y."/>
            <person name="Li F."/>
            <person name="Li D."/>
            <person name="Wei S."/>
            <person name="Han B."/>
            <person name="Jiang C."/>
            <person name="Yin Y."/>
            <person name="Xia T."/>
            <person name="Zhang Z."/>
            <person name="Bennetzen J.L."/>
            <person name="Zhao S."/>
            <person name="Wan X."/>
        </authorList>
    </citation>
    <scope>NUCLEOTIDE SEQUENCE [LARGE SCALE GENOMIC DNA]</scope>
    <source>
        <strain evidence="12">cv. Shuchazao</strain>
        <tissue evidence="11">Leaf</tissue>
    </source>
</reference>
<keyword evidence="9" id="KW-1133">Transmembrane helix</keyword>
<dbReference type="GO" id="GO:0000160">
    <property type="term" value="P:phosphorelay signal transduction system"/>
    <property type="evidence" value="ECO:0007669"/>
    <property type="project" value="InterPro"/>
</dbReference>
<dbReference type="Pfam" id="PF02309">
    <property type="entry name" value="AUX_IAA"/>
    <property type="match status" value="1"/>
</dbReference>
<dbReference type="InterPro" id="IPR033389">
    <property type="entry name" value="AUX/IAA_dom"/>
</dbReference>
<dbReference type="InterPro" id="IPR036641">
    <property type="entry name" value="HPT_dom_sf"/>
</dbReference>
<keyword evidence="4 8" id="KW-0805">Transcription regulation</keyword>
<dbReference type="InterPro" id="IPR003311">
    <property type="entry name" value="AUX_IAA"/>
</dbReference>
<dbReference type="GO" id="GO:0009734">
    <property type="term" value="P:auxin-activated signaling pathway"/>
    <property type="evidence" value="ECO:0007669"/>
    <property type="project" value="UniProtKB-UniRule"/>
</dbReference>
<dbReference type="GO" id="GO:0006355">
    <property type="term" value="P:regulation of DNA-templated transcription"/>
    <property type="evidence" value="ECO:0007669"/>
    <property type="project" value="InterPro"/>
</dbReference>
<keyword evidence="5 8" id="KW-0804">Transcription</keyword>
<evidence type="ECO:0000313" key="12">
    <source>
        <dbReference type="Proteomes" id="UP000306102"/>
    </source>
</evidence>
<comment type="subcellular location">
    <subcellularLocation>
        <location evidence="1 8">Nucleus</location>
    </subcellularLocation>
</comment>
<protein>
    <recommendedName>
        <fullName evidence="8">Auxin-responsive protein</fullName>
    </recommendedName>
</protein>
<feature type="transmembrane region" description="Helical" evidence="9">
    <location>
        <begin position="319"/>
        <end position="336"/>
    </location>
</feature>
<dbReference type="Gene3D" id="1.20.120.160">
    <property type="entry name" value="HPT domain"/>
    <property type="match status" value="1"/>
</dbReference>
<dbReference type="Proteomes" id="UP000306102">
    <property type="component" value="Unassembled WGS sequence"/>
</dbReference>
<dbReference type="SUPFAM" id="SSF47226">
    <property type="entry name" value="Histidine-containing phosphotransfer domain, HPT domain"/>
    <property type="match status" value="1"/>
</dbReference>
<accession>A0A4S4E313</accession>
<evidence type="ECO:0000259" key="10">
    <source>
        <dbReference type="PROSITE" id="PS51745"/>
    </source>
</evidence>
<evidence type="ECO:0000256" key="1">
    <source>
        <dbReference type="ARBA" id="ARBA00004123"/>
    </source>
</evidence>
<comment type="subunit">
    <text evidence="8">Homodimers and heterodimers.</text>
</comment>
<sequence>MDRNQLQRQVAYMRKSLFDQGYLDEQFIQLEDLQDDANPNFVEEIVTLFYSDSARLIRNIDQGLENNPPDFDRLDDYMHQYKGSCSRCMRTFQQVKQEHTTLRRKLETYFQVYGKTSLYLISMYHVIKIADKILRTRIGKSLFYVKVASSSFIFFFGKIMEEQKLELRLGPPGDHDSALLTLGYNSNNNSCGIKRGLESTLLEVKTGGERNWLTNNKSTGSTNTEKRIAVAPVVGWPPIGSFRKNLATSSSPKAAFESPNEVSKVLLSENVENPGNSLFVKVKMDGVPIGRKIDLKAYNNYETLSSAVDELFRSLLADLNLHMLIIIIIFIFFLLAQMHHSVNLEGEETVETKGISGLSEGNGEYTLVYEDNEGDRMLAGDVPWHMFVSTVKRLRVLKTSELSSVRVNSKKLGQAQSGSETKA</sequence>
<keyword evidence="3 8" id="KW-0678">Repressor</keyword>
<keyword evidence="12" id="KW-1185">Reference proteome</keyword>
<dbReference type="AlphaFoldDB" id="A0A4S4E313"/>
<keyword evidence="7 8" id="KW-0927">Auxin signaling pathway</keyword>
<dbReference type="PROSITE" id="PS51745">
    <property type="entry name" value="PB1"/>
    <property type="match status" value="1"/>
</dbReference>
<evidence type="ECO:0000313" key="11">
    <source>
        <dbReference type="EMBL" id="THG10281.1"/>
    </source>
</evidence>
<gene>
    <name evidence="11" type="ORF">TEA_010541</name>
</gene>
<evidence type="ECO:0000256" key="5">
    <source>
        <dbReference type="ARBA" id="ARBA00023163"/>
    </source>
</evidence>
<evidence type="ECO:0000256" key="6">
    <source>
        <dbReference type="ARBA" id="ARBA00023242"/>
    </source>
</evidence>
<proteinExistence type="inferred from homology"/>
<evidence type="ECO:0000256" key="7">
    <source>
        <dbReference type="ARBA" id="ARBA00023294"/>
    </source>
</evidence>
<organism evidence="11 12">
    <name type="scientific">Camellia sinensis var. sinensis</name>
    <name type="common">China tea</name>
    <dbReference type="NCBI Taxonomy" id="542762"/>
    <lineage>
        <taxon>Eukaryota</taxon>
        <taxon>Viridiplantae</taxon>
        <taxon>Streptophyta</taxon>
        <taxon>Embryophyta</taxon>
        <taxon>Tracheophyta</taxon>
        <taxon>Spermatophyta</taxon>
        <taxon>Magnoliopsida</taxon>
        <taxon>eudicotyledons</taxon>
        <taxon>Gunneridae</taxon>
        <taxon>Pentapetalae</taxon>
        <taxon>asterids</taxon>
        <taxon>Ericales</taxon>
        <taxon>Theaceae</taxon>
        <taxon>Camellia</taxon>
    </lineage>
</organism>
<dbReference type="GO" id="GO:0005634">
    <property type="term" value="C:nucleus"/>
    <property type="evidence" value="ECO:0007669"/>
    <property type="project" value="UniProtKB-SubCell"/>
</dbReference>
<dbReference type="SUPFAM" id="SSF54277">
    <property type="entry name" value="CAD &amp; PB1 domains"/>
    <property type="match status" value="1"/>
</dbReference>